<evidence type="ECO:0000256" key="10">
    <source>
        <dbReference type="SAM" id="SignalP"/>
    </source>
</evidence>
<evidence type="ECO:0000256" key="3">
    <source>
        <dbReference type="ARBA" id="ARBA00022452"/>
    </source>
</evidence>
<keyword evidence="7 8" id="KW-0998">Cell outer membrane</keyword>
<accession>A0ABN6FPJ5</accession>
<keyword evidence="10" id="KW-0732">Signal</keyword>
<dbReference type="Gene3D" id="2.170.130.10">
    <property type="entry name" value="TonB-dependent receptor, plug domain"/>
    <property type="match status" value="1"/>
</dbReference>
<comment type="similarity">
    <text evidence="8 9">Belongs to the TonB-dependent receptor family.</text>
</comment>
<dbReference type="InterPro" id="IPR037066">
    <property type="entry name" value="Plug_dom_sf"/>
</dbReference>
<keyword evidence="13" id="KW-0675">Receptor</keyword>
<evidence type="ECO:0000256" key="6">
    <source>
        <dbReference type="ARBA" id="ARBA00023136"/>
    </source>
</evidence>
<evidence type="ECO:0000256" key="7">
    <source>
        <dbReference type="ARBA" id="ARBA00023237"/>
    </source>
</evidence>
<evidence type="ECO:0000256" key="2">
    <source>
        <dbReference type="ARBA" id="ARBA00022448"/>
    </source>
</evidence>
<dbReference type="Proteomes" id="UP000681317">
    <property type="component" value="Chromosome"/>
</dbReference>
<organism evidence="13 14">
    <name type="scientific">Noviluteimonas caseinilytica</name>
    <dbReference type="NCBI Taxonomy" id="2675101"/>
    <lineage>
        <taxon>Bacteria</taxon>
        <taxon>Pseudomonadati</taxon>
        <taxon>Pseudomonadota</taxon>
        <taxon>Gammaproteobacteria</taxon>
        <taxon>Lysobacterales</taxon>
        <taxon>Lysobacteraceae</taxon>
        <taxon>Noviluteimonas</taxon>
    </lineage>
</organism>
<keyword evidence="6 8" id="KW-0472">Membrane</keyword>
<name>A0ABN6FPJ5_9GAMM</name>
<proteinExistence type="inferred from homology"/>
<dbReference type="InterPro" id="IPR039426">
    <property type="entry name" value="TonB-dep_rcpt-like"/>
</dbReference>
<dbReference type="InterPro" id="IPR036942">
    <property type="entry name" value="Beta-barrel_TonB_sf"/>
</dbReference>
<evidence type="ECO:0000313" key="13">
    <source>
        <dbReference type="EMBL" id="BCT91535.1"/>
    </source>
</evidence>
<evidence type="ECO:0000313" key="14">
    <source>
        <dbReference type="Proteomes" id="UP000681317"/>
    </source>
</evidence>
<dbReference type="InterPro" id="IPR012910">
    <property type="entry name" value="Plug_dom"/>
</dbReference>
<evidence type="ECO:0000256" key="8">
    <source>
        <dbReference type="PROSITE-ProRule" id="PRU01360"/>
    </source>
</evidence>
<feature type="domain" description="TonB-dependent receptor-like beta-barrel" evidence="11">
    <location>
        <begin position="441"/>
        <end position="939"/>
    </location>
</feature>
<dbReference type="PROSITE" id="PS52016">
    <property type="entry name" value="TONB_DEPENDENT_REC_3"/>
    <property type="match status" value="1"/>
</dbReference>
<dbReference type="InterPro" id="IPR000531">
    <property type="entry name" value="Beta-barrel_TonB"/>
</dbReference>
<evidence type="ECO:0000259" key="11">
    <source>
        <dbReference type="Pfam" id="PF00593"/>
    </source>
</evidence>
<dbReference type="Pfam" id="PF07715">
    <property type="entry name" value="Plug"/>
    <property type="match status" value="1"/>
</dbReference>
<evidence type="ECO:0000259" key="12">
    <source>
        <dbReference type="Pfam" id="PF07715"/>
    </source>
</evidence>
<protein>
    <submittedName>
        <fullName evidence="13">TonB-dependent receptor</fullName>
    </submittedName>
</protein>
<dbReference type="Pfam" id="PF00593">
    <property type="entry name" value="TonB_dep_Rec_b-barrel"/>
    <property type="match status" value="1"/>
</dbReference>
<evidence type="ECO:0000256" key="9">
    <source>
        <dbReference type="RuleBase" id="RU003357"/>
    </source>
</evidence>
<feature type="signal peptide" evidence="10">
    <location>
        <begin position="1"/>
        <end position="24"/>
    </location>
</feature>
<keyword evidence="4 8" id="KW-0812">Transmembrane</keyword>
<feature type="chain" id="PRO_5046176503" evidence="10">
    <location>
        <begin position="25"/>
        <end position="975"/>
    </location>
</feature>
<dbReference type="PANTHER" id="PTHR47234:SF2">
    <property type="entry name" value="TONB-DEPENDENT RECEPTOR"/>
    <property type="match status" value="1"/>
</dbReference>
<dbReference type="PANTHER" id="PTHR47234">
    <property type="match status" value="1"/>
</dbReference>
<gene>
    <name evidence="13" type="primary">btuB_1</name>
    <name evidence="13" type="ORF">LYSCAS_05590</name>
</gene>
<dbReference type="SUPFAM" id="SSF56935">
    <property type="entry name" value="Porins"/>
    <property type="match status" value="1"/>
</dbReference>
<evidence type="ECO:0000256" key="1">
    <source>
        <dbReference type="ARBA" id="ARBA00004571"/>
    </source>
</evidence>
<keyword evidence="5 9" id="KW-0798">TonB box</keyword>
<sequence>MLRDAIRRALFAGAIAAVALPLQAQDVADAAGDAGAAPAPTTLDRITVTGSRISRAVDVETVQPVTVLTRQDMERSGVQSVADVLQNLVVMGSPAISRADALSSGEAVGGSYVDIRNLGAARTLVLVNGQRLGVTTGGLADVSQIPTSAVERIEVLKDGGSANYGSDAIAGVVNIITRRNVEGAEANVYFGQFDEGDGKKQTYDATFGLTSDLGWLTASMQYAKEDPVWAKDREYSASGNGPLHPLDGRSSITEKGVLFVPRTTTDGKVVYDRYTLKDGGNPADFADFRPYVGATDSSNPNAQMTLQTGQERRALYLDAGRKLTDSLTLHVDALYNQRDTMQQIAGYPFRSGGPVADPSPNDPLWRDWDPRLAPDSAFNPLPGQKTEYFRRTWEVPRVTMNKATTYRIGAKLSQPFDLGGLPWDWEAGAFQSQFRTVKDGTGNLFLPAAQKAAGASWFNVATNRYECGSAAKPIAYGSDFGNGQCIPWNPLAPYGSDAAGSLSDPELQKFLFPIGHDVGETETNSIFANVSGVLAELDAGELGFAAGYEHRQEKGFFSPDALRQSRLSTDLGSGNSGGQYHLDELYAEVNIPLLRDKPFANALALNLASRYSNYSTFGSTTRSKASVEWRPIADLLVRGTWGQGFRAPTIDDLYGPQNQSFEDYTDPCDTSFGPASTSPACTAVVPPGFRQEMSGGVPADGPNSQSNVPFLSGSNPNLQPELSRNMTVGFVYSPQQVDGLSIGLDWWKVRVDDAIVTDAPNEILDDCYVRGIAERCSKFTRNPTTGAISTLDFALVNLGYVETAGYDLLATYHLPEQRWGRLGFTWDTTYVDYYEQKSTNSASVPVQYAGTAGTFRMRSNLSADWSMGNYGVRWGLRHYSSITEACTYTAECSDPLFQAPYTNGKVTPRNKVGSNTFNDVQFRYATPWSSTVSLGVNNVFEKVGPMLYSKPNSSFPYYGGFDIGRFVYVQYQQKF</sequence>
<dbReference type="Gene3D" id="2.40.170.20">
    <property type="entry name" value="TonB-dependent receptor, beta-barrel domain"/>
    <property type="match status" value="2"/>
</dbReference>
<reference evidence="13 14" key="1">
    <citation type="submission" date="2021-03" db="EMBL/GenBank/DDBJ databases">
        <title>Complete Genome Sequences of Two Lysobacter Strains Isolated from Sea Water (Lysobacter caseinilyticus) and Soil (Lysobacter helvus) in South Korea.</title>
        <authorList>
            <person name="Watanabe Y."/>
            <person name="Arakawa K."/>
        </authorList>
    </citation>
    <scope>NUCLEOTIDE SEQUENCE [LARGE SCALE GENOMIC DNA]</scope>
    <source>
        <strain evidence="13 14">KVB24</strain>
    </source>
</reference>
<keyword evidence="3 8" id="KW-1134">Transmembrane beta strand</keyword>
<dbReference type="EMBL" id="AP024545">
    <property type="protein sequence ID" value="BCT91535.1"/>
    <property type="molecule type" value="Genomic_DNA"/>
</dbReference>
<evidence type="ECO:0000256" key="5">
    <source>
        <dbReference type="ARBA" id="ARBA00023077"/>
    </source>
</evidence>
<feature type="domain" description="TonB-dependent receptor plug" evidence="12">
    <location>
        <begin position="60"/>
        <end position="172"/>
    </location>
</feature>
<keyword evidence="14" id="KW-1185">Reference proteome</keyword>
<comment type="subcellular location">
    <subcellularLocation>
        <location evidence="1 8">Cell outer membrane</location>
        <topology evidence="1 8">Multi-pass membrane protein</topology>
    </subcellularLocation>
</comment>
<keyword evidence="2 8" id="KW-0813">Transport</keyword>
<evidence type="ECO:0000256" key="4">
    <source>
        <dbReference type="ARBA" id="ARBA00022692"/>
    </source>
</evidence>